<dbReference type="Proteomes" id="UP000054423">
    <property type="component" value="Unassembled WGS sequence"/>
</dbReference>
<dbReference type="EMBL" id="KI680909">
    <property type="protein sequence ID" value="ETL88078.1"/>
    <property type="molecule type" value="Genomic_DNA"/>
</dbReference>
<proteinExistence type="predicted"/>
<name>W2KSC7_PHYNI</name>
<organism evidence="1">
    <name type="scientific">Phytophthora nicotianae</name>
    <name type="common">Potato buckeye rot agent</name>
    <name type="synonym">Phytophthora parasitica</name>
    <dbReference type="NCBI Taxonomy" id="4792"/>
    <lineage>
        <taxon>Eukaryota</taxon>
        <taxon>Sar</taxon>
        <taxon>Stramenopiles</taxon>
        <taxon>Oomycota</taxon>
        <taxon>Peronosporomycetes</taxon>
        <taxon>Peronosporales</taxon>
        <taxon>Peronosporaceae</taxon>
        <taxon>Phytophthora</taxon>
    </lineage>
</organism>
<protein>
    <submittedName>
        <fullName evidence="1">Uncharacterized protein</fullName>
    </submittedName>
</protein>
<evidence type="ECO:0000313" key="1">
    <source>
        <dbReference type="EMBL" id="ETL88078.1"/>
    </source>
</evidence>
<reference evidence="1" key="1">
    <citation type="submission" date="2013-11" db="EMBL/GenBank/DDBJ databases">
        <title>The Genome Sequence of Phytophthora parasitica CHvinca01.</title>
        <authorList>
            <consortium name="The Broad Institute Genomics Platform"/>
            <person name="Russ C."/>
            <person name="Tyler B."/>
            <person name="Panabieres F."/>
            <person name="Shan W."/>
            <person name="Tripathy S."/>
            <person name="Grunwald N."/>
            <person name="Machado M."/>
            <person name="Johnson C.S."/>
            <person name="Arredondo F."/>
            <person name="Hong C."/>
            <person name="Coffey M."/>
            <person name="Young S.K."/>
            <person name="Zeng Q."/>
            <person name="Gargeya S."/>
            <person name="Fitzgerald M."/>
            <person name="Abouelleil A."/>
            <person name="Alvarado L."/>
            <person name="Chapman S.B."/>
            <person name="Gainer-Dewar J."/>
            <person name="Goldberg J."/>
            <person name="Griggs A."/>
            <person name="Gujja S."/>
            <person name="Hansen M."/>
            <person name="Howarth C."/>
            <person name="Imamovic A."/>
            <person name="Ireland A."/>
            <person name="Larimer J."/>
            <person name="McCowan C."/>
            <person name="Murphy C."/>
            <person name="Pearson M."/>
            <person name="Poon T.W."/>
            <person name="Priest M."/>
            <person name="Roberts A."/>
            <person name="Saif S."/>
            <person name="Shea T."/>
            <person name="Sykes S."/>
            <person name="Wortman J."/>
            <person name="Nusbaum C."/>
            <person name="Birren B."/>
        </authorList>
    </citation>
    <scope>NUCLEOTIDE SEQUENCE [LARGE SCALE GENOMIC DNA]</scope>
    <source>
        <strain evidence="1">CHvinca01</strain>
    </source>
</reference>
<sequence>MSAALYPATDVLDECRPLCGWVGMVGPKPVELAKLTNIDQ</sequence>
<gene>
    <name evidence="1" type="ORF">L917_12825</name>
</gene>
<dbReference type="VEuPathDB" id="FungiDB:PPTG_21286"/>
<accession>W2KSC7</accession>
<dbReference type="AlphaFoldDB" id="W2KSC7"/>